<feature type="region of interest" description="Disordered" evidence="1">
    <location>
        <begin position="207"/>
        <end position="232"/>
    </location>
</feature>
<protein>
    <submittedName>
        <fullName evidence="2">Uncharacterized protein</fullName>
    </submittedName>
</protein>
<keyword evidence="3" id="KW-1185">Reference proteome</keyword>
<proteinExistence type="predicted"/>
<reference evidence="2 3" key="1">
    <citation type="journal article" date="2012" name="Science">
        <title>The Paleozoic origin of enzymatic lignin decomposition reconstructed from 31 fungal genomes.</title>
        <authorList>
            <person name="Floudas D."/>
            <person name="Binder M."/>
            <person name="Riley R."/>
            <person name="Barry K."/>
            <person name="Blanchette R.A."/>
            <person name="Henrissat B."/>
            <person name="Martinez A.T."/>
            <person name="Otillar R."/>
            <person name="Spatafora J.W."/>
            <person name="Yadav J.S."/>
            <person name="Aerts A."/>
            <person name="Benoit I."/>
            <person name="Boyd A."/>
            <person name="Carlson A."/>
            <person name="Copeland A."/>
            <person name="Coutinho P.M."/>
            <person name="de Vries R.P."/>
            <person name="Ferreira P."/>
            <person name="Findley K."/>
            <person name="Foster B."/>
            <person name="Gaskell J."/>
            <person name="Glotzer D."/>
            <person name="Gorecki P."/>
            <person name="Heitman J."/>
            <person name="Hesse C."/>
            <person name="Hori C."/>
            <person name="Igarashi K."/>
            <person name="Jurgens J.A."/>
            <person name="Kallen N."/>
            <person name="Kersten P."/>
            <person name="Kohler A."/>
            <person name="Kuees U."/>
            <person name="Kumar T.K.A."/>
            <person name="Kuo A."/>
            <person name="LaButti K."/>
            <person name="Larrondo L.F."/>
            <person name="Lindquist E."/>
            <person name="Ling A."/>
            <person name="Lombard V."/>
            <person name="Lucas S."/>
            <person name="Lundell T."/>
            <person name="Martin R."/>
            <person name="McLaughlin D.J."/>
            <person name="Morgenstern I."/>
            <person name="Morin E."/>
            <person name="Murat C."/>
            <person name="Nagy L.G."/>
            <person name="Nolan M."/>
            <person name="Ohm R.A."/>
            <person name="Patyshakuliyeva A."/>
            <person name="Rokas A."/>
            <person name="Ruiz-Duenas F.J."/>
            <person name="Sabat G."/>
            <person name="Salamov A."/>
            <person name="Samejima M."/>
            <person name="Schmutz J."/>
            <person name="Slot J.C."/>
            <person name="St John F."/>
            <person name="Stenlid J."/>
            <person name="Sun H."/>
            <person name="Sun S."/>
            <person name="Syed K."/>
            <person name="Tsang A."/>
            <person name="Wiebenga A."/>
            <person name="Young D."/>
            <person name="Pisabarro A."/>
            <person name="Eastwood D.C."/>
            <person name="Martin F."/>
            <person name="Cullen D."/>
            <person name="Grigoriev I.V."/>
            <person name="Hibbett D.S."/>
        </authorList>
    </citation>
    <scope>NUCLEOTIDE SEQUENCE [LARGE SCALE GENOMIC DNA]</scope>
    <source>
        <strain evidence="2 3">MD-104</strain>
    </source>
</reference>
<gene>
    <name evidence="2" type="ORF">WOLCODRAFT_166367</name>
</gene>
<dbReference type="Proteomes" id="UP000218811">
    <property type="component" value="Unassembled WGS sequence"/>
</dbReference>
<sequence length="308" mass="32841">MHGPHRASSQRVMAMTISDLLERSRAIARRGGGCFFCSAQAAWWPFLWLRPAQGGDDGAPCANASYLSSAQPGARGAALCTHTSRRQIAHPSTTRRTLHFPARGRGCPGTPFETITVGTLSCPAPDRRLGSAGEPPRQIRPTSLWACGAESTERQPVGMWPPGPSCVSDDGSDSVGKETALPFVLPALFYTFAPDVVDTVRQPHAVSYGPSDRGACTSDPSLPDADRSPRRVPDRARAHLVSMTGTTVPALSGGPRRAIRCVDASMQAVKLRAAALSCCSHLALQLDCKALTPPRGRNRATRSLSRRP</sequence>
<feature type="region of interest" description="Disordered" evidence="1">
    <location>
        <begin position="152"/>
        <end position="173"/>
    </location>
</feature>
<organism evidence="2 3">
    <name type="scientific">Wolfiporia cocos (strain MD-104)</name>
    <name type="common">Brown rot fungus</name>
    <dbReference type="NCBI Taxonomy" id="742152"/>
    <lineage>
        <taxon>Eukaryota</taxon>
        <taxon>Fungi</taxon>
        <taxon>Dikarya</taxon>
        <taxon>Basidiomycota</taxon>
        <taxon>Agaricomycotina</taxon>
        <taxon>Agaricomycetes</taxon>
        <taxon>Polyporales</taxon>
        <taxon>Phaeolaceae</taxon>
        <taxon>Wolfiporia</taxon>
    </lineage>
</organism>
<evidence type="ECO:0000313" key="2">
    <source>
        <dbReference type="EMBL" id="PCH35621.1"/>
    </source>
</evidence>
<evidence type="ECO:0000313" key="3">
    <source>
        <dbReference type="Proteomes" id="UP000218811"/>
    </source>
</evidence>
<evidence type="ECO:0000256" key="1">
    <source>
        <dbReference type="SAM" id="MobiDB-lite"/>
    </source>
</evidence>
<dbReference type="EMBL" id="KB467854">
    <property type="protein sequence ID" value="PCH35621.1"/>
    <property type="molecule type" value="Genomic_DNA"/>
</dbReference>
<dbReference type="AlphaFoldDB" id="A0A2H3J0X4"/>
<name>A0A2H3J0X4_WOLCO</name>
<accession>A0A2H3J0X4</accession>